<proteinExistence type="predicted"/>
<keyword evidence="3" id="KW-1185">Reference proteome</keyword>
<organism evidence="2 3">
    <name type="scientific">Rhizobium brockwellii</name>
    <dbReference type="NCBI Taxonomy" id="3019932"/>
    <lineage>
        <taxon>Bacteria</taxon>
        <taxon>Pseudomonadati</taxon>
        <taxon>Pseudomonadota</taxon>
        <taxon>Alphaproteobacteria</taxon>
        <taxon>Hyphomicrobiales</taxon>
        <taxon>Rhizobiaceae</taxon>
        <taxon>Rhizobium/Agrobacterium group</taxon>
        <taxon>Rhizobium</taxon>
    </lineage>
</organism>
<name>A0ABU3YF81_9HYPH</name>
<dbReference type="EMBL" id="JAWJWI010000001">
    <property type="protein sequence ID" value="MDV4184302.1"/>
    <property type="molecule type" value="Genomic_DNA"/>
</dbReference>
<reference evidence="3" key="1">
    <citation type="journal article" date="2023" name="Int. J. Mol. Sci.">
        <title>Genomic and Metabolic Characterization of Plant Growth-Promoting Rhizobacteria Isolated from Nodules of Clovers Grown in Non-Farmed Soil.</title>
        <authorList>
            <person name="Wojcik M."/>
            <person name="Koper P."/>
            <person name="Zebracki K."/>
            <person name="Marczak M."/>
            <person name="Mazur A."/>
        </authorList>
    </citation>
    <scope>NUCLEOTIDE SEQUENCE [LARGE SCALE GENOMIC DNA]</scope>
    <source>
        <strain evidence="3">KB12</strain>
    </source>
</reference>
<feature type="compositionally biased region" description="Basic and acidic residues" evidence="1">
    <location>
        <begin position="163"/>
        <end position="174"/>
    </location>
</feature>
<feature type="region of interest" description="Disordered" evidence="1">
    <location>
        <begin position="151"/>
        <end position="174"/>
    </location>
</feature>
<protein>
    <submittedName>
        <fullName evidence="2">Uncharacterized protein</fullName>
    </submittedName>
</protein>
<comment type="caution">
    <text evidence="2">The sequence shown here is derived from an EMBL/GenBank/DDBJ whole genome shotgun (WGS) entry which is preliminary data.</text>
</comment>
<evidence type="ECO:0000256" key="1">
    <source>
        <dbReference type="SAM" id="MobiDB-lite"/>
    </source>
</evidence>
<gene>
    <name evidence="2" type="ORF">R1523_02145</name>
</gene>
<evidence type="ECO:0000313" key="2">
    <source>
        <dbReference type="EMBL" id="MDV4184302.1"/>
    </source>
</evidence>
<sequence>MATPERKIIRHLRIDEVSAVDHPAQTGAIVAIMKSATDDCAKPVTKLTNIKIDELSVVERGANQFANVAMIKAAVPVPVTPVTFHPTAEGLAIIEKLAAIYRANPIHKSNEESPFMSNESHYERLTKSYAERHAVSIGKAAQKLMEDDPDAVADAYNRDEEEAVKRRFAEANRR</sequence>
<accession>A0ABU3YF81</accession>
<dbReference type="Proteomes" id="UP001187203">
    <property type="component" value="Unassembled WGS sequence"/>
</dbReference>
<evidence type="ECO:0000313" key="3">
    <source>
        <dbReference type="Proteomes" id="UP001187203"/>
    </source>
</evidence>
<dbReference type="RefSeq" id="WP_317275597.1">
    <property type="nucleotide sequence ID" value="NZ_JAWJWH010000001.1"/>
</dbReference>